<organism evidence="1 2">
    <name type="scientific">Dyadobacter chenwenxiniae</name>
    <dbReference type="NCBI Taxonomy" id="2906456"/>
    <lineage>
        <taxon>Bacteria</taxon>
        <taxon>Pseudomonadati</taxon>
        <taxon>Bacteroidota</taxon>
        <taxon>Cytophagia</taxon>
        <taxon>Cytophagales</taxon>
        <taxon>Spirosomataceae</taxon>
        <taxon>Dyadobacter</taxon>
    </lineage>
</organism>
<accession>A0A9X1TGQ6</accession>
<dbReference type="AlphaFoldDB" id="A0A9X1TGQ6"/>
<dbReference type="EMBL" id="JAJTTC010000015">
    <property type="protein sequence ID" value="MCF0065816.1"/>
    <property type="molecule type" value="Genomic_DNA"/>
</dbReference>
<comment type="caution">
    <text evidence="1">The sequence shown here is derived from an EMBL/GenBank/DDBJ whole genome shotgun (WGS) entry which is preliminary data.</text>
</comment>
<protein>
    <submittedName>
        <fullName evidence="1">Uncharacterized protein</fullName>
    </submittedName>
</protein>
<name>A0A9X1TGQ6_9BACT</name>
<dbReference type="RefSeq" id="WP_234658855.1">
    <property type="nucleotide sequence ID" value="NZ_CP094997.1"/>
</dbReference>
<proteinExistence type="predicted"/>
<sequence length="92" mass="10327">MSSGEFVGLVADNPDQQIDLKAFHNRILNNHQALAAESAGYKPIPVIRQINGQIIKKVFEQIKDDVREIIETEIAKINLDPALKHLLVSKKK</sequence>
<evidence type="ECO:0000313" key="2">
    <source>
        <dbReference type="Proteomes" id="UP001139000"/>
    </source>
</evidence>
<dbReference type="Proteomes" id="UP001139000">
    <property type="component" value="Unassembled WGS sequence"/>
</dbReference>
<evidence type="ECO:0000313" key="1">
    <source>
        <dbReference type="EMBL" id="MCF0065816.1"/>
    </source>
</evidence>
<keyword evidence="2" id="KW-1185">Reference proteome</keyword>
<gene>
    <name evidence="1" type="ORF">LXM26_30165</name>
</gene>
<reference evidence="1" key="1">
    <citation type="submission" date="2021-12" db="EMBL/GenBank/DDBJ databases">
        <title>Novel species in genus Dyadobacter.</title>
        <authorList>
            <person name="Ma C."/>
        </authorList>
    </citation>
    <scope>NUCLEOTIDE SEQUENCE</scope>
    <source>
        <strain evidence="1">LJ419</strain>
    </source>
</reference>